<dbReference type="InterPro" id="IPR023459">
    <property type="entry name" value="Tscrpt_elong_fac_GreA/B_fam"/>
</dbReference>
<evidence type="ECO:0000256" key="1">
    <source>
        <dbReference type="SAM" id="Coils"/>
    </source>
</evidence>
<dbReference type="RefSeq" id="WP_213943895.1">
    <property type="nucleotide sequence ID" value="NZ_JAHBGI010000003.1"/>
</dbReference>
<evidence type="ECO:0000259" key="2">
    <source>
        <dbReference type="Pfam" id="PF01272"/>
    </source>
</evidence>
<dbReference type="GO" id="GO:0003746">
    <property type="term" value="F:translation elongation factor activity"/>
    <property type="evidence" value="ECO:0007669"/>
    <property type="project" value="UniProtKB-KW"/>
</dbReference>
<dbReference type="PANTHER" id="PTHR30437">
    <property type="entry name" value="TRANSCRIPTION ELONGATION FACTOR GREA"/>
    <property type="match status" value="1"/>
</dbReference>
<keyword evidence="3" id="KW-0648">Protein biosynthesis</keyword>
<gene>
    <name evidence="3" type="ORF">KI659_03265</name>
</gene>
<dbReference type="AlphaFoldDB" id="A0AAP2G423"/>
<feature type="coiled-coil region" evidence="1">
    <location>
        <begin position="36"/>
        <end position="66"/>
    </location>
</feature>
<keyword evidence="3" id="KW-0251">Elongation factor</keyword>
<accession>A0AAP2G423</accession>
<protein>
    <submittedName>
        <fullName evidence="3">GreA/GreB family elongation factor</fullName>
    </submittedName>
</protein>
<evidence type="ECO:0000313" key="3">
    <source>
        <dbReference type="EMBL" id="MBS9523028.1"/>
    </source>
</evidence>
<keyword evidence="1" id="KW-0175">Coiled coil</keyword>
<comment type="caution">
    <text evidence="3">The sequence shown here is derived from an EMBL/GenBank/DDBJ whole genome shotgun (WGS) entry which is preliminary data.</text>
</comment>
<dbReference type="GO" id="GO:0003677">
    <property type="term" value="F:DNA binding"/>
    <property type="evidence" value="ECO:0007669"/>
    <property type="project" value="InterPro"/>
</dbReference>
<sequence length="167" mass="18380">MSRGFVKEEDQEEAPIIPPRAALPAGVANYVTPEGLQALLDEKAELEMAKSQNKQENDAARRYENLMIEGKLKLLIERINSAKVVESSGNMDEARFGSTVTLKTISGLKPGMVRKFKIVGVDEADVKKNKIAFTAPIAKAVIGKRLNEKLEFQIGNTVEKLELLDLA</sequence>
<evidence type="ECO:0000313" key="4">
    <source>
        <dbReference type="Proteomes" id="UP001319104"/>
    </source>
</evidence>
<dbReference type="InterPro" id="IPR036953">
    <property type="entry name" value="GreA/GreB_C_sf"/>
</dbReference>
<dbReference type="EMBL" id="JAHCMY010000001">
    <property type="protein sequence ID" value="MBS9523028.1"/>
    <property type="molecule type" value="Genomic_DNA"/>
</dbReference>
<dbReference type="GO" id="GO:0006354">
    <property type="term" value="P:DNA-templated transcription elongation"/>
    <property type="evidence" value="ECO:0007669"/>
    <property type="project" value="TreeGrafter"/>
</dbReference>
<proteinExistence type="predicted"/>
<dbReference type="Gene3D" id="3.10.50.30">
    <property type="entry name" value="Transcription elongation factor, GreA/GreB, C-terminal domain"/>
    <property type="match status" value="1"/>
</dbReference>
<name>A0AAP2G423_9BACT</name>
<dbReference type="PANTHER" id="PTHR30437:SF4">
    <property type="entry name" value="TRANSCRIPTION ELONGATION FACTOR GREA"/>
    <property type="match status" value="1"/>
</dbReference>
<dbReference type="SUPFAM" id="SSF54534">
    <property type="entry name" value="FKBP-like"/>
    <property type="match status" value="1"/>
</dbReference>
<dbReference type="GO" id="GO:0070063">
    <property type="term" value="F:RNA polymerase binding"/>
    <property type="evidence" value="ECO:0007669"/>
    <property type="project" value="InterPro"/>
</dbReference>
<reference evidence="3 4" key="1">
    <citation type="submission" date="2021-05" db="EMBL/GenBank/DDBJ databases">
        <authorList>
            <person name="Zhang Z.D."/>
            <person name="Osman G."/>
        </authorList>
    </citation>
    <scope>NUCLEOTIDE SEQUENCE [LARGE SCALE GENOMIC DNA]</scope>
    <source>
        <strain evidence="3 4">KCTC 32217</strain>
    </source>
</reference>
<feature type="domain" description="Transcription elongation factor GreA/GreB C-terminal" evidence="2">
    <location>
        <begin position="92"/>
        <end position="165"/>
    </location>
</feature>
<organism evidence="3 4">
    <name type="scientific">Litoribacter ruber</name>
    <dbReference type="NCBI Taxonomy" id="702568"/>
    <lineage>
        <taxon>Bacteria</taxon>
        <taxon>Pseudomonadati</taxon>
        <taxon>Bacteroidota</taxon>
        <taxon>Cytophagia</taxon>
        <taxon>Cytophagales</taxon>
        <taxon>Cyclobacteriaceae</taxon>
        <taxon>Litoribacter</taxon>
    </lineage>
</organism>
<dbReference type="Pfam" id="PF01272">
    <property type="entry name" value="GreA_GreB"/>
    <property type="match status" value="1"/>
</dbReference>
<dbReference type="Proteomes" id="UP001319104">
    <property type="component" value="Unassembled WGS sequence"/>
</dbReference>
<dbReference type="GO" id="GO:0032784">
    <property type="term" value="P:regulation of DNA-templated transcription elongation"/>
    <property type="evidence" value="ECO:0007669"/>
    <property type="project" value="InterPro"/>
</dbReference>
<dbReference type="InterPro" id="IPR001437">
    <property type="entry name" value="Tscrpt_elong_fac_GreA/B_C"/>
</dbReference>
<keyword evidence="4" id="KW-1185">Reference proteome</keyword>